<dbReference type="InterPro" id="IPR036388">
    <property type="entry name" value="WH-like_DNA-bd_sf"/>
</dbReference>
<evidence type="ECO:0000256" key="4">
    <source>
        <dbReference type="ARBA" id="ARBA00023125"/>
    </source>
</evidence>
<dbReference type="Gene3D" id="1.10.10.10">
    <property type="entry name" value="Winged helix-like DNA-binding domain superfamily/Winged helix DNA-binding domain"/>
    <property type="match status" value="1"/>
</dbReference>
<dbReference type="GO" id="GO:0000160">
    <property type="term" value="P:phosphorelay signal transduction system"/>
    <property type="evidence" value="ECO:0007669"/>
    <property type="project" value="UniProtKB-KW"/>
</dbReference>
<evidence type="ECO:0000256" key="6">
    <source>
        <dbReference type="PROSITE-ProRule" id="PRU00339"/>
    </source>
</evidence>
<proteinExistence type="inferred from homology"/>
<dbReference type="InterPro" id="IPR001867">
    <property type="entry name" value="OmpR/PhoB-type_DNA-bd"/>
</dbReference>
<dbReference type="Pfam" id="PF03704">
    <property type="entry name" value="BTAD"/>
    <property type="match status" value="1"/>
</dbReference>
<dbReference type="GO" id="GO:0043531">
    <property type="term" value="F:ADP binding"/>
    <property type="evidence" value="ECO:0007669"/>
    <property type="project" value="InterPro"/>
</dbReference>
<dbReference type="PRINTS" id="PR00364">
    <property type="entry name" value="DISEASERSIST"/>
</dbReference>
<dbReference type="Pfam" id="PF13424">
    <property type="entry name" value="TPR_12"/>
    <property type="match status" value="2"/>
</dbReference>
<dbReference type="PANTHER" id="PTHR35807">
    <property type="entry name" value="TRANSCRIPTIONAL REGULATOR REDD-RELATED"/>
    <property type="match status" value="1"/>
</dbReference>
<feature type="domain" description="OmpR/PhoB-type" evidence="9">
    <location>
        <begin position="1"/>
        <end position="97"/>
    </location>
</feature>
<dbReference type="InterPro" id="IPR016032">
    <property type="entry name" value="Sig_transdc_resp-reg_C-effctor"/>
</dbReference>
<dbReference type="InterPro" id="IPR027417">
    <property type="entry name" value="P-loop_NTPase"/>
</dbReference>
<evidence type="ECO:0000256" key="7">
    <source>
        <dbReference type="PROSITE-ProRule" id="PRU01091"/>
    </source>
</evidence>
<keyword evidence="11" id="KW-1185">Reference proteome</keyword>
<reference evidence="10" key="1">
    <citation type="journal article" date="2014" name="Int. J. Syst. Evol. Microbiol.">
        <title>Complete genome sequence of Corynebacterium casei LMG S-19264T (=DSM 44701T), isolated from a smear-ripened cheese.</title>
        <authorList>
            <consortium name="US DOE Joint Genome Institute (JGI-PGF)"/>
            <person name="Walter F."/>
            <person name="Albersmeier A."/>
            <person name="Kalinowski J."/>
            <person name="Ruckert C."/>
        </authorList>
    </citation>
    <scope>NUCLEOTIDE SEQUENCE</scope>
    <source>
        <strain evidence="10">CGMCC 4.7110</strain>
    </source>
</reference>
<evidence type="ECO:0000313" key="11">
    <source>
        <dbReference type="Proteomes" id="UP000653411"/>
    </source>
</evidence>
<comment type="similarity">
    <text evidence="1">Belongs to the AfsR/DnrI/RedD regulatory family.</text>
</comment>
<keyword evidence="4 7" id="KW-0238">DNA-binding</keyword>
<dbReference type="Pfam" id="PF00486">
    <property type="entry name" value="Trans_reg_C"/>
    <property type="match status" value="1"/>
</dbReference>
<evidence type="ECO:0000256" key="5">
    <source>
        <dbReference type="ARBA" id="ARBA00023163"/>
    </source>
</evidence>
<dbReference type="PROSITE" id="PS50005">
    <property type="entry name" value="TPR"/>
    <property type="match status" value="1"/>
</dbReference>
<evidence type="ECO:0000259" key="9">
    <source>
        <dbReference type="PROSITE" id="PS51755"/>
    </source>
</evidence>
<dbReference type="SUPFAM" id="SSF48452">
    <property type="entry name" value="TPR-like"/>
    <property type="match status" value="3"/>
</dbReference>
<evidence type="ECO:0000256" key="8">
    <source>
        <dbReference type="SAM" id="MobiDB-lite"/>
    </source>
</evidence>
<dbReference type="AlphaFoldDB" id="A0A917UIG2"/>
<feature type="DNA-binding region" description="OmpR/PhoB-type" evidence="7">
    <location>
        <begin position="1"/>
        <end position="97"/>
    </location>
</feature>
<dbReference type="Gene3D" id="3.40.50.300">
    <property type="entry name" value="P-loop containing nucleotide triphosphate hydrolases"/>
    <property type="match status" value="1"/>
</dbReference>
<dbReference type="SMART" id="SM00862">
    <property type="entry name" value="Trans_reg_C"/>
    <property type="match status" value="1"/>
</dbReference>
<dbReference type="InterPro" id="IPR051677">
    <property type="entry name" value="AfsR-DnrI-RedD_regulator"/>
</dbReference>
<dbReference type="PROSITE" id="PS51755">
    <property type="entry name" value="OMPR_PHOB"/>
    <property type="match status" value="1"/>
</dbReference>
<dbReference type="SMART" id="SM01043">
    <property type="entry name" value="BTAD"/>
    <property type="match status" value="1"/>
</dbReference>
<evidence type="ECO:0000256" key="3">
    <source>
        <dbReference type="ARBA" id="ARBA00023015"/>
    </source>
</evidence>
<reference evidence="10" key="2">
    <citation type="submission" date="2020-09" db="EMBL/GenBank/DDBJ databases">
        <authorList>
            <person name="Sun Q."/>
            <person name="Zhou Y."/>
        </authorList>
    </citation>
    <scope>NUCLEOTIDE SEQUENCE</scope>
    <source>
        <strain evidence="10">CGMCC 4.7110</strain>
    </source>
</reference>
<accession>A0A917UIG2</accession>
<dbReference type="InterPro" id="IPR019734">
    <property type="entry name" value="TPR_rpt"/>
</dbReference>
<dbReference type="GO" id="GO:0006355">
    <property type="term" value="P:regulation of DNA-templated transcription"/>
    <property type="evidence" value="ECO:0007669"/>
    <property type="project" value="InterPro"/>
</dbReference>
<dbReference type="SUPFAM" id="SSF52540">
    <property type="entry name" value="P-loop containing nucleoside triphosphate hydrolases"/>
    <property type="match status" value="1"/>
</dbReference>
<dbReference type="InterPro" id="IPR011990">
    <property type="entry name" value="TPR-like_helical_dom_sf"/>
</dbReference>
<protein>
    <submittedName>
        <fullName evidence="10">SARP family transcriptional regulator</fullName>
    </submittedName>
</protein>
<comment type="caution">
    <text evidence="10">The sequence shown here is derived from an EMBL/GenBank/DDBJ whole genome shotgun (WGS) entry which is preliminary data.</text>
</comment>
<feature type="region of interest" description="Disordered" evidence="8">
    <location>
        <begin position="966"/>
        <end position="987"/>
    </location>
</feature>
<keyword evidence="5" id="KW-0804">Transcription</keyword>
<keyword evidence="2" id="KW-0902">Two-component regulatory system</keyword>
<feature type="repeat" description="TPR" evidence="6">
    <location>
        <begin position="886"/>
        <end position="919"/>
    </location>
</feature>
<name>A0A917UIG2_9ACTN</name>
<gene>
    <name evidence="10" type="ORF">GCM10011578_017170</name>
</gene>
<dbReference type="Proteomes" id="UP000653411">
    <property type="component" value="Unassembled WGS sequence"/>
</dbReference>
<dbReference type="InterPro" id="IPR005158">
    <property type="entry name" value="BTAD"/>
</dbReference>
<feature type="region of interest" description="Disordered" evidence="8">
    <location>
        <begin position="233"/>
        <end position="309"/>
    </location>
</feature>
<dbReference type="PANTHER" id="PTHR35807:SF1">
    <property type="entry name" value="TRANSCRIPTIONAL REGULATOR REDD"/>
    <property type="match status" value="1"/>
</dbReference>
<sequence length="987" mass="106476">MRFTVLGPVRVWRGETELKTGPPKRRALLALLLARVGEPVPVHEIVDVLWGENAPAGSVNVVHRHVGALRKLLDTDPSGQTTSSRLVRGSGGYRLRLRAGELDLQRFRSLRDEASAARDLGDPARAAAALIEALTLWRGPTASGIAPEVRAHPVFASVDREYPAAVKEAAAVALEAGPALAGQMLPILRQTAAAHPLDEVLHASLVTALAVTGHRAEARNAYRDVSTRLVDELGLDPGPELQSAEQQLPRSAAATPPDRPENESSPQTGPHVDTDYNALQLPYGGASVPEDATERTAPAGDSTRVRPAQLPPDLRMFTGRHAELRRVHALLSPPDDRPHTVVISAIGGMAGIGKTSLAVHWAHQIADRFPDGQLYADLRGFDPSGSIADPAEVIRGFLDALGVPAHRIPAGLDAQAALYRTLLAGHRVLVLLDNARDTEQVRPLLPGSAGCLIVVTSRNHLHGLVVVDGAHPLSLDLLTAAESREFLMRRLGTKRVAEEPTAADEIVALCGSLPLTLAIVSARAAAHPGRSLSSVAEDLRGTRGSLAAFTHDDPVTDPRTAFSWSYDALTPGAARLFRLLALHPGPDASTATAAVLLGLPLKDTRPLLAELVGAHLLTQRSPGRFGSHELLRIYGAELAESHDTPEERDAARHRLLDHLLHTAHRADSLLAPHRERLTLSPRVVTGAGPVTFKVREKAASWLNAERPVLLAAVQETARTGLGTHCWQLAATLELFLDRHGRWQDQLVVQEAALHAAEELGDLSGRAHAHRALGFVNGRLERPAEAREHLSTALELFAAIGDAPGQGRVHRYLAFQANRQGRHHEALDHYREAHALYAAAGHRSGQAGIFNEVGWTHILLGAYEEALADCQRAITMNQQLGDRNGEAAAWDSLGYAHHHLGRYQQALTCYEHALAAYREIHDDYLEADTLVHIGDAWEADGAPERAAGAWRQALEILETIEHPDAEHVRDKLRRPAGTRLGTSSSIRG</sequence>
<dbReference type="GO" id="GO:0003677">
    <property type="term" value="F:DNA binding"/>
    <property type="evidence" value="ECO:0007669"/>
    <property type="project" value="UniProtKB-UniRule"/>
</dbReference>
<keyword evidence="6" id="KW-0802">TPR repeat</keyword>
<dbReference type="SMART" id="SM00028">
    <property type="entry name" value="TPR"/>
    <property type="match status" value="6"/>
</dbReference>
<organism evidence="10 11">
    <name type="scientific">Streptomyces fuscichromogenes</name>
    <dbReference type="NCBI Taxonomy" id="1324013"/>
    <lineage>
        <taxon>Bacteria</taxon>
        <taxon>Bacillati</taxon>
        <taxon>Actinomycetota</taxon>
        <taxon>Actinomycetes</taxon>
        <taxon>Kitasatosporales</taxon>
        <taxon>Streptomycetaceae</taxon>
        <taxon>Streptomyces</taxon>
    </lineage>
</organism>
<evidence type="ECO:0000313" key="10">
    <source>
        <dbReference type="EMBL" id="GGM96995.1"/>
    </source>
</evidence>
<evidence type="ECO:0000256" key="1">
    <source>
        <dbReference type="ARBA" id="ARBA00005820"/>
    </source>
</evidence>
<dbReference type="Gene3D" id="1.25.40.10">
    <property type="entry name" value="Tetratricopeptide repeat domain"/>
    <property type="match status" value="2"/>
</dbReference>
<dbReference type="SUPFAM" id="SSF46894">
    <property type="entry name" value="C-terminal effector domain of the bipartite response regulators"/>
    <property type="match status" value="1"/>
</dbReference>
<keyword evidence="3" id="KW-0805">Transcription regulation</keyword>
<dbReference type="RefSeq" id="WP_229712876.1">
    <property type="nucleotide sequence ID" value="NZ_BMML01000003.1"/>
</dbReference>
<dbReference type="EMBL" id="BMML01000003">
    <property type="protein sequence ID" value="GGM96995.1"/>
    <property type="molecule type" value="Genomic_DNA"/>
</dbReference>
<evidence type="ECO:0000256" key="2">
    <source>
        <dbReference type="ARBA" id="ARBA00023012"/>
    </source>
</evidence>